<keyword evidence="9" id="KW-1185">Reference proteome</keyword>
<accession>A0A327Z682</accession>
<dbReference type="GO" id="GO:0005886">
    <property type="term" value="C:plasma membrane"/>
    <property type="evidence" value="ECO:0007669"/>
    <property type="project" value="UniProtKB-SubCell"/>
</dbReference>
<feature type="transmembrane region" description="Helical" evidence="7">
    <location>
        <begin position="209"/>
        <end position="231"/>
    </location>
</feature>
<organism evidence="8 9">
    <name type="scientific">Actinoplanes lutulentus</name>
    <dbReference type="NCBI Taxonomy" id="1287878"/>
    <lineage>
        <taxon>Bacteria</taxon>
        <taxon>Bacillati</taxon>
        <taxon>Actinomycetota</taxon>
        <taxon>Actinomycetes</taxon>
        <taxon>Micromonosporales</taxon>
        <taxon>Micromonosporaceae</taxon>
        <taxon>Actinoplanes</taxon>
    </lineage>
</organism>
<feature type="transmembrane region" description="Helical" evidence="7">
    <location>
        <begin position="412"/>
        <end position="431"/>
    </location>
</feature>
<gene>
    <name evidence="8" type="ORF">B0I29_114242</name>
</gene>
<dbReference type="PIRSF" id="PIRSF006060">
    <property type="entry name" value="AA_transporter"/>
    <property type="match status" value="1"/>
</dbReference>
<keyword evidence="3 7" id="KW-0812">Transmembrane</keyword>
<evidence type="ECO:0000256" key="6">
    <source>
        <dbReference type="SAM" id="MobiDB-lite"/>
    </source>
</evidence>
<feature type="transmembrane region" description="Helical" evidence="7">
    <location>
        <begin position="378"/>
        <end position="400"/>
    </location>
</feature>
<evidence type="ECO:0000313" key="8">
    <source>
        <dbReference type="EMBL" id="RAK31990.1"/>
    </source>
</evidence>
<feature type="transmembrane region" description="Helical" evidence="7">
    <location>
        <begin position="451"/>
        <end position="470"/>
    </location>
</feature>
<dbReference type="GO" id="GO:0022857">
    <property type="term" value="F:transmembrane transporter activity"/>
    <property type="evidence" value="ECO:0007669"/>
    <property type="project" value="InterPro"/>
</dbReference>
<feature type="transmembrane region" description="Helical" evidence="7">
    <location>
        <begin position="243"/>
        <end position="264"/>
    </location>
</feature>
<dbReference type="PANTHER" id="PTHR42770:SF16">
    <property type="entry name" value="AMINO ACID PERMEASE"/>
    <property type="match status" value="1"/>
</dbReference>
<proteinExistence type="predicted"/>
<feature type="transmembrane region" description="Helical" evidence="7">
    <location>
        <begin position="27"/>
        <end position="49"/>
    </location>
</feature>
<evidence type="ECO:0000256" key="4">
    <source>
        <dbReference type="ARBA" id="ARBA00022989"/>
    </source>
</evidence>
<dbReference type="InterPro" id="IPR050367">
    <property type="entry name" value="APC_superfamily"/>
</dbReference>
<sequence length="525" mass="53535">MEAVGTPEDDPPYALASGRIGAASVSFFGLAAAAPAVTLITLVPVALAAGSGPLVPLSFVALAVVLLLFCGGYAAMARRSPSAGAAYTQVARGLGRPAGLTTAWLAVTGYQAIQFGLYALAGAAATPLAQSWTGVTVPWWAGAAGCWALVALFGTMRIEVAAGVIGLLAVAEAAVLVGMGASNLLQPFGGRITLDSIRVDDPGLIDRPVLGLLLAAGVLAFAGFESTGNYAEESLRPKRSAGLGGYGSVVLVALLLGGLSWTMIVAAGPSRISAVADARGAELLFDLADERLLPWAVTLGRLILITSVLAGVLALHHAMARYLYAMGRDGVLPGVLAGTGRRTGAPRAASLTQSLIAGAALAGAYVAGADPGPVTARWMILGGALSILLLLLATSLAALLHLNRVPGDEGAWTRFISPLLSTVSLGSLVYLAFRDLPQILGLPAGYPLVRAVPAAIAGCVLLGLVHAAVIRWRWPVRYAGIGLGGTAVVVTPEKEKAPEIRIPQQRDPGVHRPERAANRRSPGPG</sequence>
<feature type="transmembrane region" description="Helical" evidence="7">
    <location>
        <begin position="132"/>
        <end position="153"/>
    </location>
</feature>
<feature type="transmembrane region" description="Helical" evidence="7">
    <location>
        <begin position="98"/>
        <end position="120"/>
    </location>
</feature>
<dbReference type="EMBL" id="QLMJ01000014">
    <property type="protein sequence ID" value="RAK31990.1"/>
    <property type="molecule type" value="Genomic_DNA"/>
</dbReference>
<dbReference type="InterPro" id="IPR002293">
    <property type="entry name" value="AA/rel_permease1"/>
</dbReference>
<comment type="subcellular location">
    <subcellularLocation>
        <location evidence="1">Cell membrane</location>
        <topology evidence="1">Multi-pass membrane protein</topology>
    </subcellularLocation>
</comment>
<dbReference type="OrthoDB" id="137613at2"/>
<evidence type="ECO:0000313" key="9">
    <source>
        <dbReference type="Proteomes" id="UP000249341"/>
    </source>
</evidence>
<evidence type="ECO:0000256" key="1">
    <source>
        <dbReference type="ARBA" id="ARBA00004651"/>
    </source>
</evidence>
<evidence type="ECO:0000256" key="5">
    <source>
        <dbReference type="ARBA" id="ARBA00023136"/>
    </source>
</evidence>
<evidence type="ECO:0000256" key="3">
    <source>
        <dbReference type="ARBA" id="ARBA00022692"/>
    </source>
</evidence>
<dbReference type="AlphaFoldDB" id="A0A327Z682"/>
<comment type="caution">
    <text evidence="8">The sequence shown here is derived from an EMBL/GenBank/DDBJ whole genome shotgun (WGS) entry which is preliminary data.</text>
</comment>
<reference evidence="8 9" key="1">
    <citation type="submission" date="2018-06" db="EMBL/GenBank/DDBJ databases">
        <title>Genomic Encyclopedia of Type Strains, Phase III (KMG-III): the genomes of soil and plant-associated and newly described type strains.</title>
        <authorList>
            <person name="Whitman W."/>
        </authorList>
    </citation>
    <scope>NUCLEOTIDE SEQUENCE [LARGE SCALE GENOMIC DNA]</scope>
    <source>
        <strain evidence="8 9">CGMCC 4.7090</strain>
    </source>
</reference>
<dbReference type="Proteomes" id="UP000249341">
    <property type="component" value="Unassembled WGS sequence"/>
</dbReference>
<feature type="region of interest" description="Disordered" evidence="6">
    <location>
        <begin position="495"/>
        <end position="525"/>
    </location>
</feature>
<feature type="transmembrane region" description="Helical" evidence="7">
    <location>
        <begin position="348"/>
        <end position="366"/>
    </location>
</feature>
<keyword evidence="2" id="KW-1003">Cell membrane</keyword>
<dbReference type="PANTHER" id="PTHR42770">
    <property type="entry name" value="AMINO ACID TRANSPORTER-RELATED"/>
    <property type="match status" value="1"/>
</dbReference>
<evidence type="ECO:0000256" key="7">
    <source>
        <dbReference type="SAM" id="Phobius"/>
    </source>
</evidence>
<protein>
    <submittedName>
        <fullName evidence="8">Amino acid transporter</fullName>
    </submittedName>
</protein>
<keyword evidence="4 7" id="KW-1133">Transmembrane helix</keyword>
<feature type="transmembrane region" description="Helical" evidence="7">
    <location>
        <begin position="292"/>
        <end position="315"/>
    </location>
</feature>
<evidence type="ECO:0000256" key="2">
    <source>
        <dbReference type="ARBA" id="ARBA00022475"/>
    </source>
</evidence>
<keyword evidence="5 7" id="KW-0472">Membrane</keyword>
<feature type="transmembrane region" description="Helical" evidence="7">
    <location>
        <begin position="55"/>
        <end position="77"/>
    </location>
</feature>
<feature type="transmembrane region" description="Helical" evidence="7">
    <location>
        <begin position="160"/>
        <end position="181"/>
    </location>
</feature>
<dbReference type="Gene3D" id="1.20.1740.10">
    <property type="entry name" value="Amino acid/polyamine transporter I"/>
    <property type="match status" value="1"/>
</dbReference>
<name>A0A327Z682_9ACTN</name>
<feature type="compositionally biased region" description="Basic and acidic residues" evidence="6">
    <location>
        <begin position="508"/>
        <end position="517"/>
    </location>
</feature>
<dbReference type="Pfam" id="PF13520">
    <property type="entry name" value="AA_permease_2"/>
    <property type="match status" value="1"/>
</dbReference>